<evidence type="ECO:0000259" key="11">
    <source>
        <dbReference type="Pfam" id="PF02518"/>
    </source>
</evidence>
<evidence type="ECO:0000313" key="15">
    <source>
        <dbReference type="Proteomes" id="UP001500443"/>
    </source>
</evidence>
<dbReference type="GO" id="GO:0016301">
    <property type="term" value="F:kinase activity"/>
    <property type="evidence" value="ECO:0007669"/>
    <property type="project" value="UniProtKB-KW"/>
</dbReference>
<accession>A0ABP5JQZ9</accession>
<evidence type="ECO:0000256" key="9">
    <source>
        <dbReference type="SAM" id="MobiDB-lite"/>
    </source>
</evidence>
<evidence type="ECO:0000256" key="8">
    <source>
        <dbReference type="ARBA" id="ARBA00023012"/>
    </source>
</evidence>
<keyword evidence="10" id="KW-0812">Transmembrane</keyword>
<keyword evidence="5" id="KW-0547">Nucleotide-binding</keyword>
<feature type="compositionally biased region" description="Low complexity" evidence="9">
    <location>
        <begin position="427"/>
        <end position="445"/>
    </location>
</feature>
<feature type="region of interest" description="Disordered" evidence="9">
    <location>
        <begin position="464"/>
        <end position="545"/>
    </location>
</feature>
<comment type="caution">
    <text evidence="14">The sequence shown here is derived from an EMBL/GenBank/DDBJ whole genome shotgun (WGS) entry which is preliminary data.</text>
</comment>
<dbReference type="InterPro" id="IPR003594">
    <property type="entry name" value="HATPase_dom"/>
</dbReference>
<evidence type="ECO:0000256" key="6">
    <source>
        <dbReference type="ARBA" id="ARBA00022777"/>
    </source>
</evidence>
<sequence length="545" mass="56285">MTAETAQGARARKAERTPPGGGPGAVPEPPPTHRIHAAAQRIRAFDARHPSLWDVGLACLVAFPGFVQLTLGEWREDSPEGSGADSAELASVPMAVPWLLQVGMVLTLPWRRRYPFAMFCGVAALTFVHDAYHLALASVMAIGVALYNVALRLPLSRLLWVAAIIAAEIGAEVLRDPPENVARAYVPVVAIVATIVMGGITTRTRREYVASLLDRAERLEVERDQRARLAAAAERARIAREMHDIVAHNLSVIVGLADGGAYAARGGRTARSAERPAQALEAISATGREALGELRRLLGVLHEQGPGPGPAHLAPQPGLAELEPLLQRVREAGLPVRCTVRGDSGTLSEGRQLTVYRIVQEALTNTLKHAGGGATAAVRLDCAAGGAEIEVTDTGAPSGRGGGDQGGSAGGRGRREPEAATGGGSAGEETSSHGAESTDGPAGRAAAGGRGIAGMRERASVYDGTLSASPAPGGGWRVRATLPPPANPAPADGHHRRRPASRILSPSAAPDLPDPVPPRNSPSAPGSPAPPGRPPAPGSPPEATP</sequence>
<keyword evidence="8" id="KW-0902">Two-component regulatory system</keyword>
<evidence type="ECO:0000256" key="4">
    <source>
        <dbReference type="ARBA" id="ARBA00022679"/>
    </source>
</evidence>
<dbReference type="EC" id="2.7.13.3" evidence="2"/>
<evidence type="ECO:0000256" key="10">
    <source>
        <dbReference type="SAM" id="Phobius"/>
    </source>
</evidence>
<dbReference type="Gene3D" id="3.30.565.10">
    <property type="entry name" value="Histidine kinase-like ATPase, C-terminal domain"/>
    <property type="match status" value="1"/>
</dbReference>
<dbReference type="Pfam" id="PF23539">
    <property type="entry name" value="DUF7134"/>
    <property type="match status" value="1"/>
</dbReference>
<dbReference type="PANTHER" id="PTHR24421">
    <property type="entry name" value="NITRATE/NITRITE SENSOR PROTEIN NARX-RELATED"/>
    <property type="match status" value="1"/>
</dbReference>
<feature type="transmembrane region" description="Helical" evidence="10">
    <location>
        <begin position="51"/>
        <end position="71"/>
    </location>
</feature>
<keyword evidence="4" id="KW-0808">Transferase</keyword>
<feature type="transmembrane region" description="Helical" evidence="10">
    <location>
        <begin position="157"/>
        <end position="174"/>
    </location>
</feature>
<keyword evidence="10" id="KW-1133">Transmembrane helix</keyword>
<feature type="domain" description="DUF7134" evidence="13">
    <location>
        <begin position="44"/>
        <end position="206"/>
    </location>
</feature>
<dbReference type="SUPFAM" id="SSF55874">
    <property type="entry name" value="ATPase domain of HSP90 chaperone/DNA topoisomerase II/histidine kinase"/>
    <property type="match status" value="1"/>
</dbReference>
<keyword evidence="10" id="KW-0472">Membrane</keyword>
<evidence type="ECO:0000313" key="14">
    <source>
        <dbReference type="EMBL" id="GAA2119884.1"/>
    </source>
</evidence>
<feature type="region of interest" description="Disordered" evidence="9">
    <location>
        <begin position="391"/>
        <end position="449"/>
    </location>
</feature>
<evidence type="ECO:0000256" key="5">
    <source>
        <dbReference type="ARBA" id="ARBA00022741"/>
    </source>
</evidence>
<reference evidence="15" key="1">
    <citation type="journal article" date="2019" name="Int. J. Syst. Evol. Microbiol.">
        <title>The Global Catalogue of Microorganisms (GCM) 10K type strain sequencing project: providing services to taxonomists for standard genome sequencing and annotation.</title>
        <authorList>
            <consortium name="The Broad Institute Genomics Platform"/>
            <consortium name="The Broad Institute Genome Sequencing Center for Infectious Disease"/>
            <person name="Wu L."/>
            <person name="Ma J."/>
        </authorList>
    </citation>
    <scope>NUCLEOTIDE SEQUENCE [LARGE SCALE GENOMIC DNA]</scope>
    <source>
        <strain evidence="15">JCM 15481</strain>
    </source>
</reference>
<evidence type="ECO:0000256" key="1">
    <source>
        <dbReference type="ARBA" id="ARBA00000085"/>
    </source>
</evidence>
<comment type="catalytic activity">
    <reaction evidence="1">
        <text>ATP + protein L-histidine = ADP + protein N-phospho-L-histidine.</text>
        <dbReference type="EC" id="2.7.13.3"/>
    </reaction>
</comment>
<organism evidence="14 15">
    <name type="scientific">Streptomyces synnematoformans</name>
    <dbReference type="NCBI Taxonomy" id="415721"/>
    <lineage>
        <taxon>Bacteria</taxon>
        <taxon>Bacillati</taxon>
        <taxon>Actinomycetota</taxon>
        <taxon>Actinomycetes</taxon>
        <taxon>Kitasatosporales</taxon>
        <taxon>Streptomycetaceae</taxon>
        <taxon>Streptomyces</taxon>
    </lineage>
</organism>
<gene>
    <name evidence="14" type="ORF">GCM10009802_22260</name>
</gene>
<feature type="compositionally biased region" description="Gly residues" evidence="9">
    <location>
        <begin position="398"/>
        <end position="411"/>
    </location>
</feature>
<keyword evidence="3" id="KW-0597">Phosphoprotein</keyword>
<keyword evidence="6 14" id="KW-0418">Kinase</keyword>
<dbReference type="PANTHER" id="PTHR24421:SF10">
    <property type="entry name" value="NITRATE_NITRITE SENSOR PROTEIN NARQ"/>
    <property type="match status" value="1"/>
</dbReference>
<name>A0ABP5JQZ9_9ACTN</name>
<feature type="region of interest" description="Disordered" evidence="9">
    <location>
        <begin position="1"/>
        <end position="32"/>
    </location>
</feature>
<dbReference type="Gene3D" id="1.20.5.1930">
    <property type="match status" value="1"/>
</dbReference>
<evidence type="ECO:0000259" key="12">
    <source>
        <dbReference type="Pfam" id="PF07730"/>
    </source>
</evidence>
<evidence type="ECO:0000256" key="7">
    <source>
        <dbReference type="ARBA" id="ARBA00022840"/>
    </source>
</evidence>
<dbReference type="InterPro" id="IPR055558">
    <property type="entry name" value="DUF7134"/>
</dbReference>
<dbReference type="EMBL" id="BAAAPF010000049">
    <property type="protein sequence ID" value="GAA2119884.1"/>
    <property type="molecule type" value="Genomic_DNA"/>
</dbReference>
<proteinExistence type="predicted"/>
<protein>
    <recommendedName>
        <fullName evidence="2">histidine kinase</fullName>
        <ecNumber evidence="2">2.7.13.3</ecNumber>
    </recommendedName>
</protein>
<dbReference type="Pfam" id="PF07730">
    <property type="entry name" value="HisKA_3"/>
    <property type="match status" value="1"/>
</dbReference>
<dbReference type="Pfam" id="PF02518">
    <property type="entry name" value="HATPase_c"/>
    <property type="match status" value="1"/>
</dbReference>
<dbReference type="InterPro" id="IPR050482">
    <property type="entry name" value="Sensor_HK_TwoCompSys"/>
</dbReference>
<dbReference type="InterPro" id="IPR036890">
    <property type="entry name" value="HATPase_C_sf"/>
</dbReference>
<evidence type="ECO:0000256" key="3">
    <source>
        <dbReference type="ARBA" id="ARBA00022553"/>
    </source>
</evidence>
<keyword evidence="15" id="KW-1185">Reference proteome</keyword>
<feature type="domain" description="Histidine kinase/HSP90-like ATPase" evidence="11">
    <location>
        <begin position="352"/>
        <end position="484"/>
    </location>
</feature>
<keyword evidence="7" id="KW-0067">ATP-binding</keyword>
<dbReference type="Proteomes" id="UP001500443">
    <property type="component" value="Unassembled WGS sequence"/>
</dbReference>
<dbReference type="InterPro" id="IPR011712">
    <property type="entry name" value="Sig_transdc_His_kin_sub3_dim/P"/>
</dbReference>
<evidence type="ECO:0000259" key="13">
    <source>
        <dbReference type="Pfam" id="PF23539"/>
    </source>
</evidence>
<feature type="domain" description="Signal transduction histidine kinase subgroup 3 dimerisation and phosphoacceptor" evidence="12">
    <location>
        <begin position="234"/>
        <end position="304"/>
    </location>
</feature>
<feature type="transmembrane region" description="Helical" evidence="10">
    <location>
        <begin position="181"/>
        <end position="200"/>
    </location>
</feature>
<dbReference type="CDD" id="cd16917">
    <property type="entry name" value="HATPase_UhpB-NarQ-NarX-like"/>
    <property type="match status" value="1"/>
</dbReference>
<evidence type="ECO:0000256" key="2">
    <source>
        <dbReference type="ARBA" id="ARBA00012438"/>
    </source>
</evidence>
<feature type="compositionally biased region" description="Pro residues" evidence="9">
    <location>
        <begin position="512"/>
        <end position="545"/>
    </location>
</feature>